<evidence type="ECO:0000256" key="1">
    <source>
        <dbReference type="ARBA" id="ARBA00022679"/>
    </source>
</evidence>
<dbReference type="EMBL" id="CAJNOJ010000303">
    <property type="protein sequence ID" value="CAF1384199.1"/>
    <property type="molecule type" value="Genomic_DNA"/>
</dbReference>
<dbReference type="GO" id="GO:0004708">
    <property type="term" value="F:MAP kinase kinase activity"/>
    <property type="evidence" value="ECO:0007669"/>
    <property type="project" value="UniProtKB-EC"/>
</dbReference>
<dbReference type="InterPro" id="IPR008271">
    <property type="entry name" value="Ser/Thr_kinase_AS"/>
</dbReference>
<evidence type="ECO:0000256" key="11">
    <source>
        <dbReference type="RuleBase" id="RU000304"/>
    </source>
</evidence>
<evidence type="ECO:0000256" key="10">
    <source>
        <dbReference type="PROSITE-ProRule" id="PRU10141"/>
    </source>
</evidence>
<keyword evidence="1" id="KW-0808">Transferase</keyword>
<dbReference type="PROSITE" id="PS00108">
    <property type="entry name" value="PROTEIN_KINASE_ST"/>
    <property type="match status" value="1"/>
</dbReference>
<keyword evidence="4 10" id="KW-0067">ATP-binding</keyword>
<comment type="catalytic activity">
    <reaction evidence="9">
        <text>L-tyrosyl-[protein] + ATP = O-phospho-L-tyrosyl-[protein] + ADP + H(+)</text>
        <dbReference type="Rhea" id="RHEA:10596"/>
        <dbReference type="Rhea" id="RHEA-COMP:10136"/>
        <dbReference type="Rhea" id="RHEA-COMP:20101"/>
        <dbReference type="ChEBI" id="CHEBI:15378"/>
        <dbReference type="ChEBI" id="CHEBI:30616"/>
        <dbReference type="ChEBI" id="CHEBI:46858"/>
        <dbReference type="ChEBI" id="CHEBI:61978"/>
        <dbReference type="ChEBI" id="CHEBI:456216"/>
        <dbReference type="EC" id="2.7.12.2"/>
    </reaction>
</comment>
<keyword evidence="2 10" id="KW-0547">Nucleotide-binding</keyword>
<dbReference type="Gene3D" id="1.10.510.10">
    <property type="entry name" value="Transferase(Phosphotransferase) domain 1"/>
    <property type="match status" value="1"/>
</dbReference>
<evidence type="ECO:0000256" key="9">
    <source>
        <dbReference type="ARBA" id="ARBA00051693"/>
    </source>
</evidence>
<proteinExistence type="inferred from homology"/>
<organism evidence="13 14">
    <name type="scientific">Adineta ricciae</name>
    <name type="common">Rotifer</name>
    <dbReference type="NCBI Taxonomy" id="249248"/>
    <lineage>
        <taxon>Eukaryota</taxon>
        <taxon>Metazoa</taxon>
        <taxon>Spiralia</taxon>
        <taxon>Gnathifera</taxon>
        <taxon>Rotifera</taxon>
        <taxon>Eurotatoria</taxon>
        <taxon>Bdelloidea</taxon>
        <taxon>Adinetida</taxon>
        <taxon>Adinetidae</taxon>
        <taxon>Adineta</taxon>
    </lineage>
</organism>
<evidence type="ECO:0000256" key="8">
    <source>
        <dbReference type="ARBA" id="ARBA00049299"/>
    </source>
</evidence>
<dbReference type="PANTHER" id="PTHR48013">
    <property type="entry name" value="DUAL SPECIFICITY MITOGEN-ACTIVATED PROTEIN KINASE KINASE 5-RELATED"/>
    <property type="match status" value="1"/>
</dbReference>
<dbReference type="SUPFAM" id="SSF56112">
    <property type="entry name" value="Protein kinase-like (PK-like)"/>
    <property type="match status" value="1"/>
</dbReference>
<keyword evidence="11" id="KW-0723">Serine/threonine-protein kinase</keyword>
<sequence>MSLTSNGSSKNTKKRKLRLMCLDLTSEIPDWDNEENHRKKYELSDIKDHCQIEINNEIISFHPNDLNYLDKLGEGTFGFVYLVQIANHSNYQFACKKINLEYDGYEYFTSQSDLKAMKLVGKDDNSYIVKYYGALIDDGQLILLMEYLPTSLDLFYPILHHKFPPTQFQLNQFIKRLTKHIVSALNYLKSKSLIHRDVKPQNILISSKSIFKLCDFGICGVLNDSISSTHLGSIRYLPPERLGSNCPYGTRSDMWALGMTLLETSQGYPSLSSEPILSFMSLIKNGWQPDIPLILNEQLRDLISRLLRHDKKMQVKMN</sequence>
<feature type="domain" description="Protein kinase" evidence="12">
    <location>
        <begin position="66"/>
        <end position="318"/>
    </location>
</feature>
<name>A0A815JMT5_ADIRI</name>
<evidence type="ECO:0000256" key="2">
    <source>
        <dbReference type="ARBA" id="ARBA00022741"/>
    </source>
</evidence>
<protein>
    <recommendedName>
        <fullName evidence="6">mitogen-activated protein kinase kinase</fullName>
        <ecNumber evidence="6">2.7.12.2</ecNumber>
    </recommendedName>
</protein>
<evidence type="ECO:0000313" key="14">
    <source>
        <dbReference type="Proteomes" id="UP000663852"/>
    </source>
</evidence>
<comment type="similarity">
    <text evidence="5">Belongs to the protein kinase superfamily. STE Ser/Thr protein kinase family. MAP kinase kinase subfamily.</text>
</comment>
<evidence type="ECO:0000256" key="5">
    <source>
        <dbReference type="ARBA" id="ARBA00038035"/>
    </source>
</evidence>
<evidence type="ECO:0000256" key="6">
    <source>
        <dbReference type="ARBA" id="ARBA00038999"/>
    </source>
</evidence>
<dbReference type="Proteomes" id="UP000663852">
    <property type="component" value="Unassembled WGS sequence"/>
</dbReference>
<dbReference type="EC" id="2.7.12.2" evidence="6"/>
<dbReference type="InterPro" id="IPR011009">
    <property type="entry name" value="Kinase-like_dom_sf"/>
</dbReference>
<evidence type="ECO:0000256" key="7">
    <source>
        <dbReference type="ARBA" id="ARBA00049014"/>
    </source>
</evidence>
<comment type="catalytic activity">
    <reaction evidence="8">
        <text>L-threonyl-[protein] + ATP = O-phospho-L-threonyl-[protein] + ADP + H(+)</text>
        <dbReference type="Rhea" id="RHEA:46608"/>
        <dbReference type="Rhea" id="RHEA-COMP:11060"/>
        <dbReference type="Rhea" id="RHEA-COMP:11605"/>
        <dbReference type="ChEBI" id="CHEBI:15378"/>
        <dbReference type="ChEBI" id="CHEBI:30013"/>
        <dbReference type="ChEBI" id="CHEBI:30616"/>
        <dbReference type="ChEBI" id="CHEBI:61977"/>
        <dbReference type="ChEBI" id="CHEBI:456216"/>
        <dbReference type="EC" id="2.7.12.2"/>
    </reaction>
</comment>
<keyword evidence="3" id="KW-0418">Kinase</keyword>
<evidence type="ECO:0000313" key="13">
    <source>
        <dbReference type="EMBL" id="CAF1384199.1"/>
    </source>
</evidence>
<dbReference type="GO" id="GO:0004674">
    <property type="term" value="F:protein serine/threonine kinase activity"/>
    <property type="evidence" value="ECO:0007669"/>
    <property type="project" value="UniProtKB-KW"/>
</dbReference>
<dbReference type="PANTHER" id="PTHR48013:SF9">
    <property type="entry name" value="DUAL SPECIFICITY MITOGEN-ACTIVATED PROTEIN KINASE KINASE 5"/>
    <property type="match status" value="1"/>
</dbReference>
<accession>A0A815JMT5</accession>
<evidence type="ECO:0000256" key="4">
    <source>
        <dbReference type="ARBA" id="ARBA00022840"/>
    </source>
</evidence>
<dbReference type="PROSITE" id="PS00107">
    <property type="entry name" value="PROTEIN_KINASE_ATP"/>
    <property type="match status" value="1"/>
</dbReference>
<feature type="binding site" evidence="10">
    <location>
        <position position="96"/>
    </location>
    <ligand>
        <name>ATP</name>
        <dbReference type="ChEBI" id="CHEBI:30616"/>
    </ligand>
</feature>
<dbReference type="InterPro" id="IPR000719">
    <property type="entry name" value="Prot_kinase_dom"/>
</dbReference>
<dbReference type="SMART" id="SM00220">
    <property type="entry name" value="S_TKc"/>
    <property type="match status" value="1"/>
</dbReference>
<dbReference type="GO" id="GO:0005524">
    <property type="term" value="F:ATP binding"/>
    <property type="evidence" value="ECO:0007669"/>
    <property type="project" value="UniProtKB-UniRule"/>
</dbReference>
<reference evidence="13" key="1">
    <citation type="submission" date="2021-02" db="EMBL/GenBank/DDBJ databases">
        <authorList>
            <person name="Nowell W R."/>
        </authorList>
    </citation>
    <scope>NUCLEOTIDE SEQUENCE</scope>
</reference>
<comment type="caution">
    <text evidence="13">The sequence shown here is derived from an EMBL/GenBank/DDBJ whole genome shotgun (WGS) entry which is preliminary data.</text>
</comment>
<dbReference type="Gene3D" id="3.30.200.20">
    <property type="entry name" value="Phosphorylase Kinase, domain 1"/>
    <property type="match status" value="1"/>
</dbReference>
<dbReference type="InterPro" id="IPR017441">
    <property type="entry name" value="Protein_kinase_ATP_BS"/>
</dbReference>
<dbReference type="Pfam" id="PF00069">
    <property type="entry name" value="Pkinase"/>
    <property type="match status" value="1"/>
</dbReference>
<gene>
    <name evidence="13" type="ORF">EDS130_LOCUS35104</name>
</gene>
<comment type="catalytic activity">
    <reaction evidence="7">
        <text>L-seryl-[protein] + ATP = O-phospho-L-seryl-[protein] + ADP + H(+)</text>
        <dbReference type="Rhea" id="RHEA:17989"/>
        <dbReference type="Rhea" id="RHEA-COMP:9863"/>
        <dbReference type="Rhea" id="RHEA-COMP:11604"/>
        <dbReference type="ChEBI" id="CHEBI:15378"/>
        <dbReference type="ChEBI" id="CHEBI:29999"/>
        <dbReference type="ChEBI" id="CHEBI:30616"/>
        <dbReference type="ChEBI" id="CHEBI:83421"/>
        <dbReference type="ChEBI" id="CHEBI:456216"/>
        <dbReference type="EC" id="2.7.12.2"/>
    </reaction>
</comment>
<dbReference type="PROSITE" id="PS50011">
    <property type="entry name" value="PROTEIN_KINASE_DOM"/>
    <property type="match status" value="1"/>
</dbReference>
<evidence type="ECO:0000256" key="3">
    <source>
        <dbReference type="ARBA" id="ARBA00022777"/>
    </source>
</evidence>
<evidence type="ECO:0000259" key="12">
    <source>
        <dbReference type="PROSITE" id="PS50011"/>
    </source>
</evidence>
<dbReference type="AlphaFoldDB" id="A0A815JMT5"/>
<dbReference type="OrthoDB" id="5337378at2759"/>